<organism evidence="2 3">
    <name type="scientific">Acer yangbiense</name>
    <dbReference type="NCBI Taxonomy" id="1000413"/>
    <lineage>
        <taxon>Eukaryota</taxon>
        <taxon>Viridiplantae</taxon>
        <taxon>Streptophyta</taxon>
        <taxon>Embryophyta</taxon>
        <taxon>Tracheophyta</taxon>
        <taxon>Spermatophyta</taxon>
        <taxon>Magnoliopsida</taxon>
        <taxon>eudicotyledons</taxon>
        <taxon>Gunneridae</taxon>
        <taxon>Pentapetalae</taxon>
        <taxon>rosids</taxon>
        <taxon>malvids</taxon>
        <taxon>Sapindales</taxon>
        <taxon>Sapindaceae</taxon>
        <taxon>Hippocastanoideae</taxon>
        <taxon>Acereae</taxon>
        <taxon>Acer</taxon>
    </lineage>
</organism>
<proteinExistence type="predicted"/>
<feature type="transmembrane region" description="Helical" evidence="1">
    <location>
        <begin position="230"/>
        <end position="248"/>
    </location>
</feature>
<reference evidence="3" key="1">
    <citation type="journal article" date="2019" name="Gigascience">
        <title>De novo genome assembly of the endangered Acer yangbiense, a plant species with extremely small populations endemic to Yunnan Province, China.</title>
        <authorList>
            <person name="Yang J."/>
            <person name="Wariss H.M."/>
            <person name="Tao L."/>
            <person name="Zhang R."/>
            <person name="Yun Q."/>
            <person name="Hollingsworth P."/>
            <person name="Dao Z."/>
            <person name="Luo G."/>
            <person name="Guo H."/>
            <person name="Ma Y."/>
            <person name="Sun W."/>
        </authorList>
    </citation>
    <scope>NUCLEOTIDE SEQUENCE [LARGE SCALE GENOMIC DNA]</scope>
    <source>
        <strain evidence="3">cv. Malutang</strain>
    </source>
</reference>
<keyword evidence="1" id="KW-1133">Transmembrane helix</keyword>
<accession>A0A5C7IGM9</accession>
<sequence length="315" mass="34065">MVGFRNGGGDGGGVCLVGGVFGFGFGVGRWRVGFSDDSVVWFNLSSLTSQRRKAEPEHKMIKYMKPLKMFQETLKRTIEMPESVFIGFNVTDKNVSLAISDQCYLGEYGYGVFPRDQTLLDNLVSKVQKSIEKFDLEGIIVAGKYHDCRRLDQTAVQVAGVSLARSGSGSTLLDHGQWLEEVRVGDGHASPCALGSRDLLRLEAPNASYNYGYLYKSQYVIVIVLTESKISVTYGVAFLTFLLLYICYRSGVARRLCGATGVTKTGVVLVCSTGSGVALCGSAGGWTCGGTSGPQQELESLRASSNKESHAKLNL</sequence>
<keyword evidence="1" id="KW-0812">Transmembrane</keyword>
<protein>
    <submittedName>
        <fullName evidence="2">Uncharacterized protein</fullName>
    </submittedName>
</protein>
<dbReference type="OrthoDB" id="10261669at2759"/>
<keyword evidence="1" id="KW-0472">Membrane</keyword>
<evidence type="ECO:0000313" key="2">
    <source>
        <dbReference type="EMBL" id="TXG68144.1"/>
    </source>
</evidence>
<dbReference type="EMBL" id="VAHF01000002">
    <property type="protein sequence ID" value="TXG68144.1"/>
    <property type="molecule type" value="Genomic_DNA"/>
</dbReference>
<keyword evidence="3" id="KW-1185">Reference proteome</keyword>
<comment type="caution">
    <text evidence="2">The sequence shown here is derived from an EMBL/GenBank/DDBJ whole genome shotgun (WGS) entry which is preliminary data.</text>
</comment>
<evidence type="ECO:0000256" key="1">
    <source>
        <dbReference type="SAM" id="Phobius"/>
    </source>
</evidence>
<dbReference type="Proteomes" id="UP000323000">
    <property type="component" value="Chromosome 2"/>
</dbReference>
<name>A0A5C7IGM9_9ROSI</name>
<dbReference type="AlphaFoldDB" id="A0A5C7IGM9"/>
<gene>
    <name evidence="2" type="ORF">EZV62_003079</name>
</gene>
<evidence type="ECO:0000313" key="3">
    <source>
        <dbReference type="Proteomes" id="UP000323000"/>
    </source>
</evidence>